<organism evidence="1 3">
    <name type="scientific">Clostridium ljungdahlii (strain ATCC 55383 / DSM 13528 / PETC)</name>
    <dbReference type="NCBI Taxonomy" id="748727"/>
    <lineage>
        <taxon>Bacteria</taxon>
        <taxon>Bacillati</taxon>
        <taxon>Bacillota</taxon>
        <taxon>Clostridia</taxon>
        <taxon>Eubacteriales</taxon>
        <taxon>Clostridiaceae</taxon>
        <taxon>Clostridium</taxon>
    </lineage>
</organism>
<dbReference type="PATRIC" id="fig|748727.19.peg.462"/>
<sequence length="249" mass="29116">MAVKRKIVELSRDKRKKRKIRPTILIICEGKDTEVNYFKEFNLKYVNVDVKVADSKSVGKNKSRKTDPSHLVDKAIEFIENKYDISEDDGDRVWCLIDVDINYNTADPTSKRAEELEKAYIKVKRYAKGKKVFIHLGLSNPCFELWYLLHYTYTTANLKSYDALKIKLEKETPLKDYEKNKSVYNIIVDHTNQAIENSFRLNKHHKDLGKTLIDYSKVPPELNIKNIVESNPNTRIGELVKYIEDINKE</sequence>
<reference evidence="2 4" key="3">
    <citation type="journal article" date="2016" name="Biotechnol. Bioeng.">
        <title>Traits of selected Clostridium strains for syngas fermentation to ethanol.</title>
        <authorList>
            <person name="Martin M.E."/>
            <person name="Richter H."/>
            <person name="Saha S."/>
            <person name="Angenent L.T."/>
        </authorList>
    </citation>
    <scope>NUCLEOTIDE SEQUENCE [LARGE SCALE GENOMIC DNA]</scope>
    <source>
        <strain evidence="2 4">PETC</strain>
    </source>
</reference>
<dbReference type="Pfam" id="PF13707">
    <property type="entry name" value="RloB"/>
    <property type="match status" value="1"/>
</dbReference>
<proteinExistence type="predicted"/>
<gene>
    <name evidence="1" type="ordered locus">CLJU_c32440</name>
    <name evidence="2" type="ORF">WX45_01675</name>
</gene>
<evidence type="ECO:0000313" key="2">
    <source>
        <dbReference type="EMBL" id="OAA89837.1"/>
    </source>
</evidence>
<evidence type="ECO:0000313" key="4">
    <source>
        <dbReference type="Proteomes" id="UP000077020"/>
    </source>
</evidence>
<dbReference type="Proteomes" id="UP000001656">
    <property type="component" value="Chromosome"/>
</dbReference>
<evidence type="ECO:0000313" key="3">
    <source>
        <dbReference type="Proteomes" id="UP000001656"/>
    </source>
</evidence>
<dbReference type="RefSeq" id="WP_013239874.1">
    <property type="nucleotide sequence ID" value="NC_014328.1"/>
</dbReference>
<dbReference type="eggNOG" id="ENOG502ZAH1">
    <property type="taxonomic scope" value="Bacteria"/>
</dbReference>
<dbReference type="STRING" id="748727.CLJU_c32440"/>
<reference evidence="1" key="1">
    <citation type="submission" date="2009-07" db="EMBL/GenBank/DDBJ databases">
        <authorList>
            <person name="Koepke M."/>
            <person name="Hujer S."/>
            <person name="Held C."/>
            <person name="Wiezer A."/>
            <person name="Liesegang H."/>
            <person name="Ehrenreich A."/>
            <person name="Gottschalk G."/>
            <person name="Duerre P."/>
        </authorList>
    </citation>
    <scope>NUCLEOTIDE SEQUENCE</scope>
    <source>
        <strain evidence="1">DSM 13528</strain>
    </source>
</reference>
<keyword evidence="4" id="KW-1185">Reference proteome</keyword>
<dbReference type="Proteomes" id="UP000077020">
    <property type="component" value="Unassembled WGS sequence"/>
</dbReference>
<dbReference type="KEGG" id="clj:CLJU_c32440"/>
<accession>D8GQY6</accession>
<dbReference type="EMBL" id="CP001666">
    <property type="protein sequence ID" value="ADK16291.1"/>
    <property type="molecule type" value="Genomic_DNA"/>
</dbReference>
<evidence type="ECO:0000313" key="1">
    <source>
        <dbReference type="EMBL" id="ADK16291.1"/>
    </source>
</evidence>
<name>D8GQY6_CLOLD</name>
<dbReference type="InterPro" id="IPR025591">
    <property type="entry name" value="RloB"/>
</dbReference>
<dbReference type="AlphaFoldDB" id="D8GQY6"/>
<evidence type="ECO:0008006" key="5">
    <source>
        <dbReference type="Google" id="ProtNLM"/>
    </source>
</evidence>
<dbReference type="EMBL" id="LITS01000001">
    <property type="protein sequence ID" value="OAA89837.1"/>
    <property type="molecule type" value="Genomic_DNA"/>
</dbReference>
<reference evidence="1 3" key="2">
    <citation type="journal article" date="2010" name="Proc. Natl. Acad. Sci. U.S.A.">
        <title>Clostridium ljungdahlii represents a microbial production platform based on syngas.</title>
        <authorList>
            <person name="Kopke M."/>
            <person name="Held C."/>
            <person name="Hujer S."/>
            <person name="Liesegang H."/>
            <person name="Wiezer A."/>
            <person name="Wollherr A."/>
            <person name="Ehrenreich A."/>
            <person name="Liebl W."/>
            <person name="Gottschalk G."/>
            <person name="Durre P."/>
        </authorList>
    </citation>
    <scope>NUCLEOTIDE SEQUENCE [LARGE SCALE GENOMIC DNA]</scope>
    <source>
        <strain evidence="3">ATCC 55383 / DSM 13528 / PETC</strain>
        <strain evidence="1">DSM 13528</strain>
    </source>
</reference>
<protein>
    <recommendedName>
        <fullName evidence="5">RloB-like protein</fullName>
    </recommendedName>
</protein>
<dbReference type="OrthoDB" id="9796523at2"/>
<dbReference type="HOGENOM" id="CLU_090993_1_0_9"/>